<accession>A0A0A9GQX4</accession>
<dbReference type="AlphaFoldDB" id="A0A0A9GQX4"/>
<reference evidence="1" key="1">
    <citation type="submission" date="2014-09" db="EMBL/GenBank/DDBJ databases">
        <authorList>
            <person name="Magalhaes I.L.F."/>
            <person name="Oliveira U."/>
            <person name="Santos F.R."/>
            <person name="Vidigal T.H.D.A."/>
            <person name="Brescovit A.D."/>
            <person name="Santos A.J."/>
        </authorList>
    </citation>
    <scope>NUCLEOTIDE SEQUENCE</scope>
    <source>
        <tissue evidence="1">Shoot tissue taken approximately 20 cm above the soil surface</tissue>
    </source>
</reference>
<evidence type="ECO:0000313" key="1">
    <source>
        <dbReference type="EMBL" id="JAE26857.1"/>
    </source>
</evidence>
<reference evidence="1" key="2">
    <citation type="journal article" date="2015" name="Data Brief">
        <title>Shoot transcriptome of the giant reed, Arundo donax.</title>
        <authorList>
            <person name="Barrero R.A."/>
            <person name="Guerrero F.D."/>
            <person name="Moolhuijzen P."/>
            <person name="Goolsby J.A."/>
            <person name="Tidwell J."/>
            <person name="Bellgard S.E."/>
            <person name="Bellgard M.I."/>
        </authorList>
    </citation>
    <scope>NUCLEOTIDE SEQUENCE</scope>
    <source>
        <tissue evidence="1">Shoot tissue taken approximately 20 cm above the soil surface</tissue>
    </source>
</reference>
<sequence>MTRNMSLTRRCHWQLRILRLRAEPELLGAGHGGHRVQVQQADQEGRRLLRRRRREPVHAHRRGELHALLPFQALLGPLQEGVAAALPEVRRPHRQRLRRGRQGFQPVRWRWLLG</sequence>
<organism evidence="1">
    <name type="scientific">Arundo donax</name>
    <name type="common">Giant reed</name>
    <name type="synonym">Donax arundinaceus</name>
    <dbReference type="NCBI Taxonomy" id="35708"/>
    <lineage>
        <taxon>Eukaryota</taxon>
        <taxon>Viridiplantae</taxon>
        <taxon>Streptophyta</taxon>
        <taxon>Embryophyta</taxon>
        <taxon>Tracheophyta</taxon>
        <taxon>Spermatophyta</taxon>
        <taxon>Magnoliopsida</taxon>
        <taxon>Liliopsida</taxon>
        <taxon>Poales</taxon>
        <taxon>Poaceae</taxon>
        <taxon>PACMAD clade</taxon>
        <taxon>Arundinoideae</taxon>
        <taxon>Arundineae</taxon>
        <taxon>Arundo</taxon>
    </lineage>
</organism>
<name>A0A0A9GQX4_ARUDO</name>
<protein>
    <submittedName>
        <fullName evidence="1">Uncharacterized protein</fullName>
    </submittedName>
</protein>
<dbReference type="EMBL" id="GBRH01171039">
    <property type="protein sequence ID" value="JAE26857.1"/>
    <property type="molecule type" value="Transcribed_RNA"/>
</dbReference>
<proteinExistence type="predicted"/>